<evidence type="ECO:0000256" key="1">
    <source>
        <dbReference type="SAM" id="MobiDB-lite"/>
    </source>
</evidence>
<evidence type="ECO:0000313" key="3">
    <source>
        <dbReference type="EMBL" id="CAL1150181.1"/>
    </source>
</evidence>
<sequence>MTAVPYPGTFQLGSARQKLGAAPVPLDNSVTPRSQLTARGTLVSSLHPETHRDFHYSGKRQAYGSVSPLLEKLQQKSISGVRECQEDARTRWFKAYAEARSEEVRTTREQLGQQRLLGSSLLLGHTEESADGFVWQSWRGWTANSRHRHEQQMRQQWQQEARERWRKANGTSRE</sequence>
<keyword evidence="4" id="KW-1185">Reference proteome</keyword>
<organism evidence="2">
    <name type="scientific">Cladocopium goreaui</name>
    <dbReference type="NCBI Taxonomy" id="2562237"/>
    <lineage>
        <taxon>Eukaryota</taxon>
        <taxon>Sar</taxon>
        <taxon>Alveolata</taxon>
        <taxon>Dinophyceae</taxon>
        <taxon>Suessiales</taxon>
        <taxon>Symbiodiniaceae</taxon>
        <taxon>Cladocopium</taxon>
    </lineage>
</organism>
<protein>
    <submittedName>
        <fullName evidence="2">Uncharacterized protein</fullName>
    </submittedName>
</protein>
<evidence type="ECO:0000313" key="2">
    <source>
        <dbReference type="EMBL" id="CAI3996806.1"/>
    </source>
</evidence>
<proteinExistence type="predicted"/>
<feature type="region of interest" description="Disordered" evidence="1">
    <location>
        <begin position="149"/>
        <end position="174"/>
    </location>
</feature>
<dbReference type="EMBL" id="CAMXCT030002246">
    <property type="protein sequence ID" value="CAL4784118.1"/>
    <property type="molecule type" value="Genomic_DNA"/>
</dbReference>
<name>A0A9P1CV06_9DINO</name>
<evidence type="ECO:0000313" key="4">
    <source>
        <dbReference type="Proteomes" id="UP001152797"/>
    </source>
</evidence>
<dbReference type="Proteomes" id="UP001152797">
    <property type="component" value="Unassembled WGS sequence"/>
</dbReference>
<reference evidence="3" key="2">
    <citation type="submission" date="2024-04" db="EMBL/GenBank/DDBJ databases">
        <authorList>
            <person name="Chen Y."/>
            <person name="Shah S."/>
            <person name="Dougan E. K."/>
            <person name="Thang M."/>
            <person name="Chan C."/>
        </authorList>
    </citation>
    <scope>NUCLEOTIDE SEQUENCE [LARGE SCALE GENOMIC DNA]</scope>
</reference>
<dbReference type="AlphaFoldDB" id="A0A9P1CV06"/>
<dbReference type="EMBL" id="CAMXCT020002246">
    <property type="protein sequence ID" value="CAL1150181.1"/>
    <property type="molecule type" value="Genomic_DNA"/>
</dbReference>
<accession>A0A9P1CV06</accession>
<gene>
    <name evidence="2" type="ORF">C1SCF055_LOCUS23248</name>
</gene>
<reference evidence="2" key="1">
    <citation type="submission" date="2022-10" db="EMBL/GenBank/DDBJ databases">
        <authorList>
            <person name="Chen Y."/>
            <person name="Dougan E. K."/>
            <person name="Chan C."/>
            <person name="Rhodes N."/>
            <person name="Thang M."/>
        </authorList>
    </citation>
    <scope>NUCLEOTIDE SEQUENCE</scope>
</reference>
<dbReference type="EMBL" id="CAMXCT010002246">
    <property type="protein sequence ID" value="CAI3996806.1"/>
    <property type="molecule type" value="Genomic_DNA"/>
</dbReference>
<comment type="caution">
    <text evidence="2">The sequence shown here is derived from an EMBL/GenBank/DDBJ whole genome shotgun (WGS) entry which is preliminary data.</text>
</comment>